<evidence type="ECO:0000256" key="2">
    <source>
        <dbReference type="ARBA" id="ARBA00022884"/>
    </source>
</evidence>
<dbReference type="PROSITE" id="PS50102">
    <property type="entry name" value="RRM"/>
    <property type="match status" value="1"/>
</dbReference>
<comment type="subcellular location">
    <subcellularLocation>
        <location evidence="1">Nucleus</location>
        <location evidence="1">Nucleolus</location>
    </subcellularLocation>
</comment>
<accession>A0A166G1S1</accession>
<dbReference type="InterPro" id="IPR012677">
    <property type="entry name" value="Nucleotide-bd_a/b_plait_sf"/>
</dbReference>
<dbReference type="STRING" id="1314776.A0A166G1S1"/>
<dbReference type="InterPro" id="IPR000504">
    <property type="entry name" value="RRM_dom"/>
</dbReference>
<proteinExistence type="predicted"/>
<feature type="compositionally biased region" description="Basic and acidic residues" evidence="5">
    <location>
        <begin position="59"/>
        <end position="69"/>
    </location>
</feature>
<gene>
    <name evidence="7" type="ORF">SISSUDRAFT_1000975</name>
</gene>
<dbReference type="Proteomes" id="UP000076798">
    <property type="component" value="Unassembled WGS sequence"/>
</dbReference>
<dbReference type="EMBL" id="KV428023">
    <property type="protein sequence ID" value="KZT41222.1"/>
    <property type="molecule type" value="Genomic_DNA"/>
</dbReference>
<dbReference type="CDD" id="cd12307">
    <property type="entry name" value="RRM_NIFK_like"/>
    <property type="match status" value="1"/>
</dbReference>
<keyword evidence="3" id="KW-0539">Nucleus</keyword>
<evidence type="ECO:0000256" key="3">
    <source>
        <dbReference type="ARBA" id="ARBA00023242"/>
    </source>
</evidence>
<dbReference type="SMART" id="SM00360">
    <property type="entry name" value="RRM"/>
    <property type="match status" value="1"/>
</dbReference>
<feature type="compositionally biased region" description="Acidic residues" evidence="5">
    <location>
        <begin position="134"/>
        <end position="148"/>
    </location>
</feature>
<keyword evidence="2 4" id="KW-0694">RNA-binding</keyword>
<keyword evidence="8" id="KW-1185">Reference proteome</keyword>
<evidence type="ECO:0000259" key="6">
    <source>
        <dbReference type="PROSITE" id="PS50102"/>
    </source>
</evidence>
<evidence type="ECO:0000256" key="1">
    <source>
        <dbReference type="ARBA" id="ARBA00004604"/>
    </source>
</evidence>
<feature type="compositionally biased region" description="Polar residues" evidence="5">
    <location>
        <begin position="1"/>
        <end position="19"/>
    </location>
</feature>
<dbReference type="GO" id="GO:0005730">
    <property type="term" value="C:nucleolus"/>
    <property type="evidence" value="ECO:0007669"/>
    <property type="project" value="UniProtKB-SubCell"/>
</dbReference>
<feature type="compositionally biased region" description="Basic and acidic residues" evidence="5">
    <location>
        <begin position="291"/>
        <end position="307"/>
    </location>
</feature>
<feature type="region of interest" description="Disordered" evidence="5">
    <location>
        <begin position="1"/>
        <end position="150"/>
    </location>
</feature>
<reference evidence="7 8" key="1">
    <citation type="journal article" date="2016" name="Mol. Biol. Evol.">
        <title>Comparative Genomics of Early-Diverging Mushroom-Forming Fungi Provides Insights into the Origins of Lignocellulose Decay Capabilities.</title>
        <authorList>
            <person name="Nagy L.G."/>
            <person name="Riley R."/>
            <person name="Tritt A."/>
            <person name="Adam C."/>
            <person name="Daum C."/>
            <person name="Floudas D."/>
            <person name="Sun H."/>
            <person name="Yadav J.S."/>
            <person name="Pangilinan J."/>
            <person name="Larsson K.H."/>
            <person name="Matsuura K."/>
            <person name="Barry K."/>
            <person name="Labutti K."/>
            <person name="Kuo R."/>
            <person name="Ohm R.A."/>
            <person name="Bhattacharya S.S."/>
            <person name="Shirouzu T."/>
            <person name="Yoshinaga Y."/>
            <person name="Martin F.M."/>
            <person name="Grigoriev I.V."/>
            <person name="Hibbett D.S."/>
        </authorList>
    </citation>
    <scope>NUCLEOTIDE SEQUENCE [LARGE SCALE GENOMIC DNA]</scope>
    <source>
        <strain evidence="7 8">HHB10207 ss-3</strain>
    </source>
</reference>
<feature type="domain" description="RRM" evidence="6">
    <location>
        <begin position="181"/>
        <end position="259"/>
    </location>
</feature>
<dbReference type="AlphaFoldDB" id="A0A166G1S1"/>
<protein>
    <submittedName>
        <fullName evidence="7">RNA-binding domain-containing protein</fullName>
    </submittedName>
</protein>
<evidence type="ECO:0000313" key="8">
    <source>
        <dbReference type="Proteomes" id="UP000076798"/>
    </source>
</evidence>
<dbReference type="SUPFAM" id="SSF54928">
    <property type="entry name" value="RNA-binding domain, RBD"/>
    <property type="match status" value="1"/>
</dbReference>
<name>A0A166G1S1_9AGAM</name>
<evidence type="ECO:0000256" key="5">
    <source>
        <dbReference type="SAM" id="MobiDB-lite"/>
    </source>
</evidence>
<sequence length="335" mass="36992">MSVTVAKSSSASILKTTGLKSDVTVKKVKSQSKTKVVAAEDVTEAPPTKKAKSVKSAAPKKDSGKDLKTAIKPTPRSQASKEDEDSSAEGSQEEAPGPSKKPSKKQNPGKKGKAAEAVEEEEIHLAGFSSDGSDSSDEEDGAEVDEIPGVDITKLPTVAKDDVSVQRRLAQAKKQPTAHRGVLYVGRIPHGFYEDQMKGYFSQFGDVTRVRLSRSKKSGKSKHYGFIEFESSSVATIVQETMDNYLLMGHILRCKLIPTEQVHPELWVGANRKWRLVPRDRIARVEQNAPRTEEQQQRAEKKLLKRQEQKKRKLAEAGIDYDMSGAEYKNRRTEA</sequence>
<dbReference type="InterPro" id="IPR035979">
    <property type="entry name" value="RBD_domain_sf"/>
</dbReference>
<dbReference type="OrthoDB" id="21467at2759"/>
<organism evidence="7 8">
    <name type="scientific">Sistotremastrum suecicum HHB10207 ss-3</name>
    <dbReference type="NCBI Taxonomy" id="1314776"/>
    <lineage>
        <taxon>Eukaryota</taxon>
        <taxon>Fungi</taxon>
        <taxon>Dikarya</taxon>
        <taxon>Basidiomycota</taxon>
        <taxon>Agaricomycotina</taxon>
        <taxon>Agaricomycetes</taxon>
        <taxon>Sistotremastrales</taxon>
        <taxon>Sistotremastraceae</taxon>
        <taxon>Sistotremastrum</taxon>
    </lineage>
</organism>
<dbReference type="PANTHER" id="PTHR46754">
    <property type="entry name" value="MKI67 FHA DOMAIN-INTERACTING NUCLEOLAR PHOSPHOPROTEIN"/>
    <property type="match status" value="1"/>
</dbReference>
<feature type="region of interest" description="Disordered" evidence="5">
    <location>
        <begin position="287"/>
        <end position="316"/>
    </location>
</feature>
<feature type="compositionally biased region" description="Basic residues" evidence="5">
    <location>
        <begin position="101"/>
        <end position="112"/>
    </location>
</feature>
<evidence type="ECO:0000256" key="4">
    <source>
        <dbReference type="PROSITE-ProRule" id="PRU00176"/>
    </source>
</evidence>
<dbReference type="GO" id="GO:0003723">
    <property type="term" value="F:RNA binding"/>
    <property type="evidence" value="ECO:0007669"/>
    <property type="project" value="UniProtKB-UniRule"/>
</dbReference>
<evidence type="ECO:0000313" key="7">
    <source>
        <dbReference type="EMBL" id="KZT41222.1"/>
    </source>
</evidence>
<dbReference type="Pfam" id="PF00076">
    <property type="entry name" value="RRM_1"/>
    <property type="match status" value="1"/>
</dbReference>
<dbReference type="Gene3D" id="3.30.70.330">
    <property type="match status" value="1"/>
</dbReference>